<gene>
    <name evidence="6 7" type="primary">rpsQ</name>
    <name evidence="7" type="ORF">ACFOES_12275</name>
</gene>
<keyword evidence="2 6" id="KW-0699">rRNA-binding</keyword>
<dbReference type="HAMAP" id="MF_01345_B">
    <property type="entry name" value="Ribosomal_uS17_B"/>
    <property type="match status" value="1"/>
</dbReference>
<evidence type="ECO:0000313" key="7">
    <source>
        <dbReference type="EMBL" id="MFC2968873.1"/>
    </source>
</evidence>
<dbReference type="NCBIfam" id="NF004123">
    <property type="entry name" value="PRK05610.1"/>
    <property type="match status" value="1"/>
</dbReference>
<dbReference type="InterPro" id="IPR012340">
    <property type="entry name" value="NA-bd_OB-fold"/>
</dbReference>
<dbReference type="PANTHER" id="PTHR10744">
    <property type="entry name" value="40S RIBOSOMAL PROTEIN S11 FAMILY MEMBER"/>
    <property type="match status" value="1"/>
</dbReference>
<dbReference type="Gene3D" id="2.40.50.140">
    <property type="entry name" value="Nucleic acid-binding proteins"/>
    <property type="match status" value="1"/>
</dbReference>
<comment type="caution">
    <text evidence="7">The sequence shown here is derived from an EMBL/GenBank/DDBJ whole genome shotgun (WGS) entry which is preliminary data.</text>
</comment>
<keyword evidence="5 6" id="KW-0687">Ribonucleoprotein</keyword>
<evidence type="ECO:0000256" key="1">
    <source>
        <dbReference type="ARBA" id="ARBA00010254"/>
    </source>
</evidence>
<dbReference type="NCBIfam" id="TIGR03635">
    <property type="entry name" value="uS17_bact"/>
    <property type="match status" value="1"/>
</dbReference>
<protein>
    <recommendedName>
        <fullName evidence="6">Small ribosomal subunit protein uS17</fullName>
    </recommendedName>
</protein>
<dbReference type="Pfam" id="PF00366">
    <property type="entry name" value="Ribosomal_S17"/>
    <property type="match status" value="1"/>
</dbReference>
<organism evidence="7 8">
    <name type="scientific">Acidimangrovimonas pyrenivorans</name>
    <dbReference type="NCBI Taxonomy" id="2030798"/>
    <lineage>
        <taxon>Bacteria</taxon>
        <taxon>Pseudomonadati</taxon>
        <taxon>Pseudomonadota</taxon>
        <taxon>Alphaproteobacteria</taxon>
        <taxon>Rhodobacterales</taxon>
        <taxon>Paracoccaceae</taxon>
        <taxon>Acidimangrovimonas</taxon>
    </lineage>
</organism>
<comment type="function">
    <text evidence="6">One of the primary rRNA binding proteins, it binds specifically to the 5'-end of 16S ribosomal RNA.</text>
</comment>
<dbReference type="EMBL" id="JBHRSK010000008">
    <property type="protein sequence ID" value="MFC2968873.1"/>
    <property type="molecule type" value="Genomic_DNA"/>
</dbReference>
<reference evidence="8" key="1">
    <citation type="journal article" date="2019" name="Int. J. Syst. Evol. Microbiol.">
        <title>The Global Catalogue of Microorganisms (GCM) 10K type strain sequencing project: providing services to taxonomists for standard genome sequencing and annotation.</title>
        <authorList>
            <consortium name="The Broad Institute Genomics Platform"/>
            <consortium name="The Broad Institute Genome Sequencing Center for Infectious Disease"/>
            <person name="Wu L."/>
            <person name="Ma J."/>
        </authorList>
    </citation>
    <scope>NUCLEOTIDE SEQUENCE [LARGE SCALE GENOMIC DNA]</scope>
    <source>
        <strain evidence="8">KCTC 62192</strain>
    </source>
</reference>
<evidence type="ECO:0000256" key="2">
    <source>
        <dbReference type="ARBA" id="ARBA00022730"/>
    </source>
</evidence>
<keyword evidence="4 6" id="KW-0689">Ribosomal protein</keyword>
<keyword evidence="3 6" id="KW-0694">RNA-binding</keyword>
<evidence type="ECO:0000256" key="5">
    <source>
        <dbReference type="ARBA" id="ARBA00023274"/>
    </source>
</evidence>
<proteinExistence type="inferred from homology"/>
<dbReference type="Proteomes" id="UP001595443">
    <property type="component" value="Unassembled WGS sequence"/>
</dbReference>
<keyword evidence="8" id="KW-1185">Reference proteome</keyword>
<dbReference type="PANTHER" id="PTHR10744:SF1">
    <property type="entry name" value="SMALL RIBOSOMAL SUBUNIT PROTEIN US17M"/>
    <property type="match status" value="1"/>
</dbReference>
<dbReference type="PRINTS" id="PR00973">
    <property type="entry name" value="RIBOSOMALS17"/>
</dbReference>
<sequence>MPKRILQGTVTSDKNDQTITVSVERRFKHPLLHKTVRKSKKYRAHDAENQFKVGDTVRIMECAPVSKSKRWTVVTDASA</sequence>
<dbReference type="RefSeq" id="WP_377833578.1">
    <property type="nucleotide sequence ID" value="NZ_JBHRSK010000008.1"/>
</dbReference>
<dbReference type="InterPro" id="IPR019984">
    <property type="entry name" value="Ribosomal_uS17_bact/chlr"/>
</dbReference>
<comment type="similarity">
    <text evidence="1 6">Belongs to the universal ribosomal protein uS17 family.</text>
</comment>
<name>A0ABV7AHL9_9RHOB</name>
<evidence type="ECO:0000256" key="4">
    <source>
        <dbReference type="ARBA" id="ARBA00022980"/>
    </source>
</evidence>
<dbReference type="SUPFAM" id="SSF50249">
    <property type="entry name" value="Nucleic acid-binding proteins"/>
    <property type="match status" value="1"/>
</dbReference>
<evidence type="ECO:0000256" key="3">
    <source>
        <dbReference type="ARBA" id="ARBA00022884"/>
    </source>
</evidence>
<accession>A0ABV7AHL9</accession>
<comment type="subunit">
    <text evidence="6">Part of the 30S ribosomal subunit.</text>
</comment>
<dbReference type="GO" id="GO:0005840">
    <property type="term" value="C:ribosome"/>
    <property type="evidence" value="ECO:0007669"/>
    <property type="project" value="UniProtKB-KW"/>
</dbReference>
<evidence type="ECO:0000256" key="6">
    <source>
        <dbReference type="HAMAP-Rule" id="MF_01345"/>
    </source>
</evidence>
<evidence type="ECO:0000313" key="8">
    <source>
        <dbReference type="Proteomes" id="UP001595443"/>
    </source>
</evidence>
<dbReference type="InterPro" id="IPR000266">
    <property type="entry name" value="Ribosomal_uS17"/>
</dbReference>
<dbReference type="CDD" id="cd00364">
    <property type="entry name" value="Ribosomal_uS17"/>
    <property type="match status" value="1"/>
</dbReference>